<proteinExistence type="predicted"/>
<comment type="caution">
    <text evidence="2">The sequence shown here is derived from an EMBL/GenBank/DDBJ whole genome shotgun (WGS) entry which is preliminary data.</text>
</comment>
<feature type="compositionally biased region" description="Polar residues" evidence="1">
    <location>
        <begin position="96"/>
        <end position="132"/>
    </location>
</feature>
<dbReference type="OrthoDB" id="3938623at2759"/>
<feature type="region of interest" description="Disordered" evidence="1">
    <location>
        <begin position="63"/>
        <end position="141"/>
    </location>
</feature>
<feature type="region of interest" description="Disordered" evidence="1">
    <location>
        <begin position="1"/>
        <end position="36"/>
    </location>
</feature>
<dbReference type="GO" id="GO:0005737">
    <property type="term" value="C:cytoplasm"/>
    <property type="evidence" value="ECO:0007669"/>
    <property type="project" value="TreeGrafter"/>
</dbReference>
<dbReference type="PANTHER" id="PTHR13268">
    <property type="entry name" value="BREAST CARCINOMA AMPLIFIED SEQUENCE 3"/>
    <property type="match status" value="1"/>
</dbReference>
<organism evidence="2 3">
    <name type="scientific">Tothia fuscella</name>
    <dbReference type="NCBI Taxonomy" id="1048955"/>
    <lineage>
        <taxon>Eukaryota</taxon>
        <taxon>Fungi</taxon>
        <taxon>Dikarya</taxon>
        <taxon>Ascomycota</taxon>
        <taxon>Pezizomycotina</taxon>
        <taxon>Dothideomycetes</taxon>
        <taxon>Pleosporomycetidae</taxon>
        <taxon>Venturiales</taxon>
        <taxon>Cylindrosympodiaceae</taxon>
        <taxon>Tothia</taxon>
    </lineage>
</organism>
<sequence length="1016" mass="109909">MSGKRLSPGATVRKSPGAASRYAPPAAHPITSPLLSALGSTTNTAAQYTSDWTNSLPFFTSPQRPVSVAGSPPGQIPVRGGRDPLSASPPAMKPNSHPNNAYGNFGGRQQPTQQVCDRRQSMYSQYTGQQPSRGHAPLPHEDQPHYYGLPDLDSIGQPARSQISGLSPGENGYFCGWDTMGTSGHQPSISAENILIVGYEGGIRVYRVSRKSTDPIGHLENLRGSVIGAKILPWTFRQDPGCDGRPYIALTIHGPVLEDLPEQHNSSDESAPVSAEESSPEPSQHRASRPSSDRGHKNNILDVVKYYQTTVEVYSLSTQKRIAVVYSSPKHVHDYDPLVEYKKPAPIGNLKVDANGKFLVVASGTSGEVFVFSAFDHFGIARDFQNMRCVGKFWTAVQSIEPKKQSSVNGSLDISASSDESEPPRGIPLFSLSHRWLALVPPTSTVYSLNGTALLLHGAAKPPGLANQVAPVPGPTTCAVDIPDGSELVNRLSRQITQNALKGAKYIGEQGYRVFNNYWNPPVQQGYAPPPPLQNHFPPTHDYSNAGPAANNDPTQVAIIDLQRILDYEMVLDKRKVRNVLTPLATFELPSGCSFLSFAPSGIHMITVSKNGDEQFVWSLMKMRDPRSAIPGAPPSTSGPYVRQIKKFARMTKAHTVDIVWSCPHGERFAILTDKGTVHAHEIPASVFQWPPLRRARRVKKGQKLQTDRPVSPQGRLSSAVSAFNGAGAWIKTARTNGISRTVGLDTLGITPSNLSSKALKAGFKSGIGVMATSAQVVYHAGDNKLHLNSIITEATPGCMRWMTGRDRGSLSIVAGGSVYIYSAKQTSTSRKGQPPVLGAKISRKATVFHVHNIPDCLFAPAFVKAAEARANGVVPSGGRDTEATGAWKLKAPPTMGKRSAVKENWHSLVEAETNPPYQPFHTDRRVSLLAFGEGSHNTTGEPWLFGGNIPGLRVIREGGGGGVGGDDDFDDIVRVVREGEDGEVIVGTTVRRRGREEEEFFEDDCEVIDFVEDRV</sequence>
<feature type="compositionally biased region" description="Low complexity" evidence="1">
    <location>
        <begin position="268"/>
        <end position="282"/>
    </location>
</feature>
<dbReference type="GO" id="GO:0042594">
    <property type="term" value="P:response to starvation"/>
    <property type="evidence" value="ECO:0007669"/>
    <property type="project" value="TreeGrafter"/>
</dbReference>
<dbReference type="InterPro" id="IPR036322">
    <property type="entry name" value="WD40_repeat_dom_sf"/>
</dbReference>
<protein>
    <submittedName>
        <fullName evidence="2">Uncharacterized protein</fullName>
    </submittedName>
</protein>
<accession>A0A9P4TWD6</accession>
<reference evidence="2" key="1">
    <citation type="journal article" date="2020" name="Stud. Mycol.">
        <title>101 Dothideomycetes genomes: a test case for predicting lifestyles and emergence of pathogens.</title>
        <authorList>
            <person name="Haridas S."/>
            <person name="Albert R."/>
            <person name="Binder M."/>
            <person name="Bloem J."/>
            <person name="Labutti K."/>
            <person name="Salamov A."/>
            <person name="Andreopoulos B."/>
            <person name="Baker S."/>
            <person name="Barry K."/>
            <person name="Bills G."/>
            <person name="Bluhm B."/>
            <person name="Cannon C."/>
            <person name="Castanera R."/>
            <person name="Culley D."/>
            <person name="Daum C."/>
            <person name="Ezra D."/>
            <person name="Gonzalez J."/>
            <person name="Henrissat B."/>
            <person name="Kuo A."/>
            <person name="Liang C."/>
            <person name="Lipzen A."/>
            <person name="Lutzoni F."/>
            <person name="Magnuson J."/>
            <person name="Mondo S."/>
            <person name="Nolan M."/>
            <person name="Ohm R."/>
            <person name="Pangilinan J."/>
            <person name="Park H.-J."/>
            <person name="Ramirez L."/>
            <person name="Alfaro M."/>
            <person name="Sun H."/>
            <person name="Tritt A."/>
            <person name="Yoshinaga Y."/>
            <person name="Zwiers L.-H."/>
            <person name="Turgeon B."/>
            <person name="Goodwin S."/>
            <person name="Spatafora J."/>
            <person name="Crous P."/>
            <person name="Grigoriev I."/>
        </authorList>
    </citation>
    <scope>NUCLEOTIDE SEQUENCE</scope>
    <source>
        <strain evidence="2">CBS 130266</strain>
    </source>
</reference>
<evidence type="ECO:0000313" key="2">
    <source>
        <dbReference type="EMBL" id="KAF2427415.1"/>
    </source>
</evidence>
<keyword evidence="3" id="KW-1185">Reference proteome</keyword>
<dbReference type="InterPro" id="IPR045142">
    <property type="entry name" value="BCAS3-like"/>
</dbReference>
<dbReference type="Proteomes" id="UP000800235">
    <property type="component" value="Unassembled WGS sequence"/>
</dbReference>
<dbReference type="GO" id="GO:0006914">
    <property type="term" value="P:autophagy"/>
    <property type="evidence" value="ECO:0007669"/>
    <property type="project" value="InterPro"/>
</dbReference>
<dbReference type="EMBL" id="MU007060">
    <property type="protein sequence ID" value="KAF2427415.1"/>
    <property type="molecule type" value="Genomic_DNA"/>
</dbReference>
<feature type="region of interest" description="Disordered" evidence="1">
    <location>
        <begin position="259"/>
        <end position="297"/>
    </location>
</feature>
<evidence type="ECO:0000313" key="3">
    <source>
        <dbReference type="Proteomes" id="UP000800235"/>
    </source>
</evidence>
<dbReference type="PANTHER" id="PTHR13268:SF0">
    <property type="entry name" value="BCAS3 MICROTUBULE ASSOCIATED CELL MIGRATION FACTOR"/>
    <property type="match status" value="1"/>
</dbReference>
<dbReference type="AlphaFoldDB" id="A0A9P4TWD6"/>
<name>A0A9P4TWD6_9PEZI</name>
<evidence type="ECO:0000256" key="1">
    <source>
        <dbReference type="SAM" id="MobiDB-lite"/>
    </source>
</evidence>
<dbReference type="SUPFAM" id="SSF50978">
    <property type="entry name" value="WD40 repeat-like"/>
    <property type="match status" value="1"/>
</dbReference>
<gene>
    <name evidence="2" type="ORF">EJ08DRAFT_736097</name>
</gene>